<sequence length="505" mass="53296">MLTDRLTGWLLIGAVVLLVSIAAVRLANRWGVPALLLYLAIGMGLGESGLGVEFDDRALAQVLGYSALVLILAEGGLSTSWSAIRPVIGPAALLSTIGVVVSVGVLAAAVHLLLGLSWNVSLLLGAILSSTDAAAVFSVLRVVPLPRRLTGLLEAESGFNDAPVVLLVVALAEKAAPHGADHPWWFLALEAAGELVGGALIGLVLGYLLGRLLRWAAPGSSGLFSIAVISVTVLAYAAADAAHTSGFIATYVCALLLGNLHLPHRPAVRGFSQAVGWLAQIGLFVMLGLLASPSRLGEQVDDALVVGLVLLVLARPLSVLATVSWFRVPLREQAFLSWAGLRGAVPVVLATVPFTLGTPHTEWIFDLVFVLVVVFTLVQAPTLPWITRRLGIVDPAHTVDVDIEATPLEQLGAEVVQVTIGETSRLHGVEIFELRLPVGANVTLVVRDGEGFVPTSSTTLRRGDSLLIVATESVRRKTIRRIRDVSREGRLAGWRAARRDDTAPA</sequence>
<evidence type="ECO:0000256" key="3">
    <source>
        <dbReference type="ARBA" id="ARBA00022449"/>
    </source>
</evidence>
<dbReference type="Pfam" id="PF02080">
    <property type="entry name" value="TrkA_C"/>
    <property type="match status" value="1"/>
</dbReference>
<feature type="transmembrane region" description="Helical" evidence="9">
    <location>
        <begin position="58"/>
        <end position="79"/>
    </location>
</feature>
<dbReference type="Gene3D" id="3.30.70.1450">
    <property type="entry name" value="Regulator of K+ conductance, C-terminal domain"/>
    <property type="match status" value="1"/>
</dbReference>
<feature type="transmembrane region" description="Helical" evidence="9">
    <location>
        <begin position="245"/>
        <end position="262"/>
    </location>
</feature>
<comment type="subcellular location">
    <subcellularLocation>
        <location evidence="1">Cell membrane</location>
        <topology evidence="1">Multi-pass membrane protein</topology>
    </subcellularLocation>
</comment>
<dbReference type="InterPro" id="IPR006037">
    <property type="entry name" value="RCK_C"/>
</dbReference>
<evidence type="ECO:0000313" key="12">
    <source>
        <dbReference type="Proteomes" id="UP001528912"/>
    </source>
</evidence>
<gene>
    <name evidence="11" type="ORF">P4R38_05000</name>
</gene>
<dbReference type="PROSITE" id="PS51202">
    <property type="entry name" value="RCK_C"/>
    <property type="match status" value="1"/>
</dbReference>
<evidence type="ECO:0000256" key="2">
    <source>
        <dbReference type="ARBA" id="ARBA00022448"/>
    </source>
</evidence>
<keyword evidence="2" id="KW-0813">Transport</keyword>
<dbReference type="PANTHER" id="PTHR32507:SF7">
    <property type="entry name" value="K(+)_H(+) ANTIPORTER NHAP2"/>
    <property type="match status" value="1"/>
</dbReference>
<dbReference type="SUPFAM" id="SSF116726">
    <property type="entry name" value="TrkA C-terminal domain-like"/>
    <property type="match status" value="1"/>
</dbReference>
<dbReference type="EMBL" id="JAROAV010000015">
    <property type="protein sequence ID" value="MDF8263602.1"/>
    <property type="molecule type" value="Genomic_DNA"/>
</dbReference>
<dbReference type="Pfam" id="PF00999">
    <property type="entry name" value="Na_H_Exchanger"/>
    <property type="match status" value="1"/>
</dbReference>
<feature type="transmembrane region" description="Helical" evidence="9">
    <location>
        <begin position="120"/>
        <end position="140"/>
    </location>
</feature>
<feature type="transmembrane region" description="Helical" evidence="9">
    <location>
        <begin position="6"/>
        <end position="27"/>
    </location>
</feature>
<evidence type="ECO:0000256" key="9">
    <source>
        <dbReference type="SAM" id="Phobius"/>
    </source>
</evidence>
<keyword evidence="4" id="KW-1003">Cell membrane</keyword>
<feature type="transmembrane region" description="Helical" evidence="9">
    <location>
        <begin position="303"/>
        <end position="323"/>
    </location>
</feature>
<evidence type="ECO:0000313" key="11">
    <source>
        <dbReference type="EMBL" id="MDF8263602.1"/>
    </source>
</evidence>
<evidence type="ECO:0000256" key="5">
    <source>
        <dbReference type="ARBA" id="ARBA00022692"/>
    </source>
</evidence>
<feature type="transmembrane region" description="Helical" evidence="9">
    <location>
        <begin position="335"/>
        <end position="357"/>
    </location>
</feature>
<dbReference type="InterPro" id="IPR038770">
    <property type="entry name" value="Na+/solute_symporter_sf"/>
</dbReference>
<feature type="domain" description="RCK C-terminal" evidence="10">
    <location>
        <begin position="403"/>
        <end position="485"/>
    </location>
</feature>
<dbReference type="NCBIfam" id="NF003716">
    <property type="entry name" value="PRK05326.1-3"/>
    <property type="match status" value="1"/>
</dbReference>
<feature type="transmembrane region" description="Helical" evidence="9">
    <location>
        <begin position="91"/>
        <end position="114"/>
    </location>
</feature>
<feature type="transmembrane region" description="Helical" evidence="9">
    <location>
        <begin position="274"/>
        <end position="291"/>
    </location>
</feature>
<evidence type="ECO:0000256" key="6">
    <source>
        <dbReference type="ARBA" id="ARBA00022989"/>
    </source>
</evidence>
<keyword evidence="3" id="KW-0050">Antiport</keyword>
<evidence type="ECO:0000256" key="8">
    <source>
        <dbReference type="ARBA" id="ARBA00023136"/>
    </source>
</evidence>
<keyword evidence="7" id="KW-0406">Ion transport</keyword>
<reference evidence="11 12" key="1">
    <citation type="submission" date="2023-03" db="EMBL/GenBank/DDBJ databases">
        <title>YIM 133296 draft genome.</title>
        <authorList>
            <person name="Xiong L."/>
        </authorList>
    </citation>
    <scope>NUCLEOTIDE SEQUENCE [LARGE SCALE GENOMIC DNA]</scope>
    <source>
        <strain evidence="11 12">YIM 133296</strain>
    </source>
</reference>
<keyword evidence="6 9" id="KW-1133">Transmembrane helix</keyword>
<dbReference type="PANTHER" id="PTHR32507">
    <property type="entry name" value="NA(+)/H(+) ANTIPORTER 1"/>
    <property type="match status" value="1"/>
</dbReference>
<feature type="transmembrane region" description="Helical" evidence="9">
    <location>
        <begin position="221"/>
        <end position="239"/>
    </location>
</feature>
<evidence type="ECO:0000256" key="4">
    <source>
        <dbReference type="ARBA" id="ARBA00022475"/>
    </source>
</evidence>
<feature type="transmembrane region" description="Helical" evidence="9">
    <location>
        <begin position="184"/>
        <end position="209"/>
    </location>
</feature>
<keyword evidence="8 9" id="KW-0472">Membrane</keyword>
<keyword evidence="12" id="KW-1185">Reference proteome</keyword>
<feature type="transmembrane region" description="Helical" evidence="9">
    <location>
        <begin position="363"/>
        <end position="380"/>
    </location>
</feature>
<dbReference type="NCBIfam" id="NF003715">
    <property type="entry name" value="PRK05326.1-2"/>
    <property type="match status" value="1"/>
</dbReference>
<dbReference type="Proteomes" id="UP001528912">
    <property type="component" value="Unassembled WGS sequence"/>
</dbReference>
<comment type="caution">
    <text evidence="11">The sequence shown here is derived from an EMBL/GenBank/DDBJ whole genome shotgun (WGS) entry which is preliminary data.</text>
</comment>
<dbReference type="InterPro" id="IPR036721">
    <property type="entry name" value="RCK_C_sf"/>
</dbReference>
<evidence type="ECO:0000256" key="1">
    <source>
        <dbReference type="ARBA" id="ARBA00004651"/>
    </source>
</evidence>
<evidence type="ECO:0000256" key="7">
    <source>
        <dbReference type="ARBA" id="ARBA00023065"/>
    </source>
</evidence>
<proteinExistence type="predicted"/>
<protein>
    <submittedName>
        <fullName evidence="11">Potassium/proton antiporter</fullName>
    </submittedName>
</protein>
<dbReference type="InterPro" id="IPR006153">
    <property type="entry name" value="Cation/H_exchanger_TM"/>
</dbReference>
<organism evidence="11 12">
    <name type="scientific">Luteipulveratus flavus</name>
    <dbReference type="NCBI Taxonomy" id="3031728"/>
    <lineage>
        <taxon>Bacteria</taxon>
        <taxon>Bacillati</taxon>
        <taxon>Actinomycetota</taxon>
        <taxon>Actinomycetes</taxon>
        <taxon>Micrococcales</taxon>
        <taxon>Dermacoccaceae</taxon>
        <taxon>Luteipulveratus</taxon>
    </lineage>
</organism>
<feature type="transmembrane region" description="Helical" evidence="9">
    <location>
        <begin position="34"/>
        <end position="52"/>
    </location>
</feature>
<accession>A0ABT6C406</accession>
<keyword evidence="5 9" id="KW-0812">Transmembrane</keyword>
<dbReference type="Gene3D" id="1.20.1530.20">
    <property type="match status" value="1"/>
</dbReference>
<name>A0ABT6C406_9MICO</name>
<evidence type="ECO:0000259" key="10">
    <source>
        <dbReference type="PROSITE" id="PS51202"/>
    </source>
</evidence>